<dbReference type="InterPro" id="IPR035097">
    <property type="entry name" value="M29_N-terminal"/>
</dbReference>
<evidence type="ECO:0000256" key="4">
    <source>
        <dbReference type="ARBA" id="ARBA00008236"/>
    </source>
</evidence>
<dbReference type="GO" id="GO:0004177">
    <property type="term" value="F:aminopeptidase activity"/>
    <property type="evidence" value="ECO:0007669"/>
    <property type="project" value="UniProtKB-KW"/>
</dbReference>
<accession>A0AAU7VKZ3</accession>
<dbReference type="GO" id="GO:0046872">
    <property type="term" value="F:metal ion binding"/>
    <property type="evidence" value="ECO:0007669"/>
    <property type="project" value="UniProtKB-KW"/>
</dbReference>
<gene>
    <name evidence="10" type="ORF">PRVXT_002662</name>
</gene>
<keyword evidence="7" id="KW-0479">Metal-binding</keyword>
<comment type="similarity">
    <text evidence="4">Belongs to the peptidase M29 family.</text>
</comment>
<comment type="cofactor">
    <cofactor evidence="3">
        <name>Zn(2+)</name>
        <dbReference type="ChEBI" id="CHEBI:29105"/>
    </cofactor>
</comment>
<evidence type="ECO:0000256" key="7">
    <source>
        <dbReference type="ARBA" id="ARBA00022723"/>
    </source>
</evidence>
<evidence type="ECO:0000256" key="8">
    <source>
        <dbReference type="ARBA" id="ARBA00022801"/>
    </source>
</evidence>
<dbReference type="Gene3D" id="3.40.1830.10">
    <property type="entry name" value="Thermophilic metalloprotease (M29)"/>
    <property type="match status" value="1"/>
</dbReference>
<proteinExistence type="inferred from homology"/>
<evidence type="ECO:0000256" key="9">
    <source>
        <dbReference type="ARBA" id="ARBA00023049"/>
    </source>
</evidence>
<name>A0AAU7VKZ3_9FIRM</name>
<dbReference type="GO" id="GO:0008237">
    <property type="term" value="F:metallopeptidase activity"/>
    <property type="evidence" value="ECO:0007669"/>
    <property type="project" value="UniProtKB-KW"/>
</dbReference>
<comment type="cofactor">
    <cofactor evidence="1">
        <name>Co(2+)</name>
        <dbReference type="ChEBI" id="CHEBI:48828"/>
    </cofactor>
</comment>
<keyword evidence="8" id="KW-0378">Hydrolase</keyword>
<keyword evidence="5 10" id="KW-0031">Aminopeptidase</keyword>
<dbReference type="InterPro" id="IPR000787">
    <property type="entry name" value="Peptidase_M29"/>
</dbReference>
<evidence type="ECO:0000256" key="2">
    <source>
        <dbReference type="ARBA" id="ARBA00001946"/>
    </source>
</evidence>
<reference evidence="10" key="2">
    <citation type="submission" date="2024-06" db="EMBL/GenBank/DDBJ databases">
        <authorList>
            <person name="Petrova K.O."/>
            <person name="Toshchakov S.V."/>
            <person name="Boltjanskaja Y.V."/>
            <person name="Kevbrin V."/>
        </authorList>
    </citation>
    <scope>NUCLEOTIDE SEQUENCE</scope>
    <source>
        <strain evidence="10">Z-910T</strain>
    </source>
</reference>
<dbReference type="RefSeq" id="WP_350343364.1">
    <property type="nucleotide sequence ID" value="NZ_CP158367.1"/>
</dbReference>
<dbReference type="GO" id="GO:0006508">
    <property type="term" value="P:proteolysis"/>
    <property type="evidence" value="ECO:0007669"/>
    <property type="project" value="UniProtKB-KW"/>
</dbReference>
<evidence type="ECO:0000256" key="3">
    <source>
        <dbReference type="ARBA" id="ARBA00001947"/>
    </source>
</evidence>
<reference evidence="10" key="1">
    <citation type="journal article" date="2013" name="Extremophiles">
        <title>Proteinivorax tanatarense gen. nov., sp. nov., an anaerobic, haloalkaliphilic, proteolytic bacterium isolated from a decaying algal bloom, and proposal of Proteinivoraceae fam. nov.</title>
        <authorList>
            <person name="Kevbrin V."/>
            <person name="Boltyanskaya Y."/>
            <person name="Zhilina T."/>
            <person name="Kolganova T."/>
            <person name="Lavrentjeva E."/>
            <person name="Kuznetsov B."/>
        </authorList>
    </citation>
    <scope>NUCLEOTIDE SEQUENCE</scope>
    <source>
        <strain evidence="10">Z-910T</strain>
    </source>
</reference>
<dbReference type="Pfam" id="PF02073">
    <property type="entry name" value="Peptidase_M29"/>
    <property type="match status" value="1"/>
</dbReference>
<dbReference type="InterPro" id="IPR052170">
    <property type="entry name" value="M29_Exopeptidase"/>
</dbReference>
<dbReference type="PANTHER" id="PTHR34448">
    <property type="entry name" value="AMINOPEPTIDASE"/>
    <property type="match status" value="1"/>
</dbReference>
<dbReference type="PANTHER" id="PTHR34448:SF3">
    <property type="entry name" value="AMINOPEPTIDASE AMPS"/>
    <property type="match status" value="1"/>
</dbReference>
<dbReference type="SUPFAM" id="SSF144052">
    <property type="entry name" value="Thermophilic metalloprotease-like"/>
    <property type="match status" value="1"/>
</dbReference>
<dbReference type="EMBL" id="CP158367">
    <property type="protein sequence ID" value="XBX74612.1"/>
    <property type="molecule type" value="Genomic_DNA"/>
</dbReference>
<keyword evidence="6" id="KW-0645">Protease</keyword>
<organism evidence="10">
    <name type="scientific">Proteinivorax tanatarense</name>
    <dbReference type="NCBI Taxonomy" id="1260629"/>
    <lineage>
        <taxon>Bacteria</taxon>
        <taxon>Bacillati</taxon>
        <taxon>Bacillota</taxon>
        <taxon>Clostridia</taxon>
        <taxon>Eubacteriales</taxon>
        <taxon>Proteinivoracaceae</taxon>
        <taxon>Proteinivorax</taxon>
    </lineage>
</organism>
<evidence type="ECO:0000256" key="5">
    <source>
        <dbReference type="ARBA" id="ARBA00022438"/>
    </source>
</evidence>
<dbReference type="AlphaFoldDB" id="A0AAU7VKZ3"/>
<evidence type="ECO:0000256" key="6">
    <source>
        <dbReference type="ARBA" id="ARBA00022670"/>
    </source>
</evidence>
<comment type="cofactor">
    <cofactor evidence="2">
        <name>Mg(2+)</name>
        <dbReference type="ChEBI" id="CHEBI:18420"/>
    </cofactor>
</comment>
<evidence type="ECO:0000256" key="1">
    <source>
        <dbReference type="ARBA" id="ARBA00001941"/>
    </source>
</evidence>
<evidence type="ECO:0000313" key="10">
    <source>
        <dbReference type="EMBL" id="XBX74612.1"/>
    </source>
</evidence>
<sequence length="409" mass="45705">MLKNIEKYAELLVRVGTNIQENQILVINSPIECADFARTISVKAYEAGARDVFIRWSDEKSTKIRYEMANDEVFDEFPDWAKQQLNEYAEKGAAFLSIAASDPELMKDVNPKKISRQNKAGSIALEAYRTRLMSNKNVWCVASIPTEAWAKKVFPNVSVEKAVEKLWDAIFAAVRADQENPVEAWIEHQNNLNSRLQFLNENKFKSLKFKNSLGTDVVVELPKEHVWVGGGSKAPGGYDFIANMPTEEVFTMPKLDGVNGKVVSSIPLNYNGNLIDKFSLTFKDGLVVNYSAEKGEESLKELLDTDEGAKRLGEVALVPYDSPISNQNILFYNTLFDENASCHFALGKAYTGCVKDGDEMSKDELEKAGANDSLTHVDFMVGTEDLDIIGVKEDGEEIDVFNKGDFVDF</sequence>
<protein>
    <submittedName>
        <fullName evidence="10">Aminopeptidase</fullName>
    </submittedName>
</protein>
<dbReference type="PRINTS" id="PR00919">
    <property type="entry name" value="THERMOPTASE"/>
</dbReference>
<keyword evidence="9" id="KW-0482">Metalloprotease</keyword>